<evidence type="ECO:0000259" key="1">
    <source>
        <dbReference type="PROSITE" id="PS51459"/>
    </source>
</evidence>
<evidence type="ECO:0000313" key="3">
    <source>
        <dbReference type="Proteomes" id="UP001209076"/>
    </source>
</evidence>
<dbReference type="Gene3D" id="1.10.3290.10">
    <property type="entry name" value="Fido-like domain"/>
    <property type="match status" value="1"/>
</dbReference>
<dbReference type="Proteomes" id="UP001209076">
    <property type="component" value="Unassembled WGS sequence"/>
</dbReference>
<dbReference type="Pfam" id="PF02661">
    <property type="entry name" value="Fic"/>
    <property type="match status" value="1"/>
</dbReference>
<protein>
    <submittedName>
        <fullName evidence="2">Fic family protein</fullName>
    </submittedName>
</protein>
<dbReference type="RefSeq" id="WP_262096143.1">
    <property type="nucleotide sequence ID" value="NZ_JAOEGN010000006.1"/>
</dbReference>
<sequence length="357" mass="41862">MLGTYEQRPYGVKKIQGFIPYTLNGLHITSKKDPRIDKLVDEIQAMLPLESPLNKAFFRLIQDAEMLDWMRTSIGDYAFADLYAPSGFNLFYNDLLGFQQVFDEGPAHIKKIGYANRFLKDLHYALFSKHQNQYPGEFRRTQSYVGQSIEQATYIPPDSESMITLMEEMELFMYRDDISVFVRSALMYYQIATALPFLIGNVELARLASQLYLIEFDGIKHYIPLSRHLKQVEDVRKKALAEDDINGFIVYYLQGIKAAIKDANRMIASYNRLKLKQEEKIEESDHTIYQKRRLLEMLHVSHRVIYLENEPLQAQFGVLSKTIIKRYRDLMDLDLISKKTTYFNNLYYNKAILKLFE</sequence>
<reference evidence="3" key="1">
    <citation type="submission" date="2023-07" db="EMBL/GenBank/DDBJ databases">
        <title>Novel Mycoplasma species identified in domestic and wild animals.</title>
        <authorList>
            <person name="Volokhov D.V."/>
            <person name="Furtak V.A."/>
            <person name="Zagorodnyaya T.A."/>
        </authorList>
    </citation>
    <scope>NUCLEOTIDE SEQUENCE [LARGE SCALE GENOMIC DNA]</scope>
    <source>
        <strain evidence="3">92-19</strain>
    </source>
</reference>
<accession>A0ABT2PVB6</accession>
<evidence type="ECO:0000313" key="2">
    <source>
        <dbReference type="EMBL" id="MCU0104889.1"/>
    </source>
</evidence>
<dbReference type="PROSITE" id="PS51459">
    <property type="entry name" value="FIDO"/>
    <property type="match status" value="1"/>
</dbReference>
<dbReference type="SUPFAM" id="SSF140931">
    <property type="entry name" value="Fic-like"/>
    <property type="match status" value="1"/>
</dbReference>
<name>A0ABT2PVB6_9MOLU</name>
<dbReference type="InterPro" id="IPR003812">
    <property type="entry name" value="Fido"/>
</dbReference>
<proteinExistence type="predicted"/>
<comment type="caution">
    <text evidence="2">The sequence shown here is derived from an EMBL/GenBank/DDBJ whole genome shotgun (WGS) entry which is preliminary data.</text>
</comment>
<gene>
    <name evidence="2" type="ORF">N7603_04385</name>
</gene>
<organism evidence="2 3">
    <name type="scientific">Paracholeplasma vituli</name>
    <dbReference type="NCBI Taxonomy" id="69473"/>
    <lineage>
        <taxon>Bacteria</taxon>
        <taxon>Bacillati</taxon>
        <taxon>Mycoplasmatota</taxon>
        <taxon>Mollicutes</taxon>
        <taxon>Acholeplasmatales</taxon>
        <taxon>Acholeplasmataceae</taxon>
        <taxon>Paracholeplasma</taxon>
    </lineage>
</organism>
<dbReference type="InterPro" id="IPR036597">
    <property type="entry name" value="Fido-like_dom_sf"/>
</dbReference>
<dbReference type="EMBL" id="JAOEGN010000006">
    <property type="protein sequence ID" value="MCU0104889.1"/>
    <property type="molecule type" value="Genomic_DNA"/>
</dbReference>
<feature type="domain" description="Fido" evidence="1">
    <location>
        <begin position="114"/>
        <end position="254"/>
    </location>
</feature>
<keyword evidence="3" id="KW-1185">Reference proteome</keyword>